<dbReference type="GO" id="GO:0005524">
    <property type="term" value="F:ATP binding"/>
    <property type="evidence" value="ECO:0007669"/>
    <property type="project" value="UniProtKB-KW"/>
</dbReference>
<dbReference type="Gene3D" id="1.20.1110.10">
    <property type="entry name" value="Calcium-transporting ATPase, transmembrane domain"/>
    <property type="match status" value="1"/>
</dbReference>
<dbReference type="GO" id="GO:0016887">
    <property type="term" value="F:ATP hydrolysis activity"/>
    <property type="evidence" value="ECO:0007669"/>
    <property type="project" value="InterPro"/>
</dbReference>
<dbReference type="SMART" id="SM00831">
    <property type="entry name" value="Cation_ATPase_N"/>
    <property type="match status" value="1"/>
</dbReference>
<keyword evidence="8" id="KW-0106">Calcium</keyword>
<organism evidence="17">
    <name type="scientific">candidate division TA06 bacterium ADurb.Bin131</name>
    <dbReference type="NCBI Taxonomy" id="1852827"/>
    <lineage>
        <taxon>Bacteria</taxon>
        <taxon>Bacteria division TA06</taxon>
    </lineage>
</organism>
<dbReference type="InterPro" id="IPR008250">
    <property type="entry name" value="ATPase_P-typ_transduc_dom_A_sf"/>
</dbReference>
<dbReference type="GO" id="GO:0016020">
    <property type="term" value="C:membrane"/>
    <property type="evidence" value="ECO:0007669"/>
    <property type="project" value="InterPro"/>
</dbReference>
<dbReference type="PRINTS" id="PR00120">
    <property type="entry name" value="HATPASE"/>
</dbReference>
<keyword evidence="13" id="KW-0406">Ion transport</keyword>
<dbReference type="Gene3D" id="3.40.50.1000">
    <property type="entry name" value="HAD superfamily/HAD-like"/>
    <property type="match status" value="1"/>
</dbReference>
<dbReference type="InterPro" id="IPR023214">
    <property type="entry name" value="HAD_sf"/>
</dbReference>
<feature type="transmembrane region" description="Helical" evidence="15">
    <location>
        <begin position="836"/>
        <end position="855"/>
    </location>
</feature>
<evidence type="ECO:0000256" key="10">
    <source>
        <dbReference type="ARBA" id="ARBA00022842"/>
    </source>
</evidence>
<feature type="transmembrane region" description="Helical" evidence="15">
    <location>
        <begin position="246"/>
        <end position="264"/>
    </location>
</feature>
<evidence type="ECO:0000256" key="2">
    <source>
        <dbReference type="ARBA" id="ARBA00005675"/>
    </source>
</evidence>
<evidence type="ECO:0000256" key="4">
    <source>
        <dbReference type="ARBA" id="ARBA00022448"/>
    </source>
</evidence>
<dbReference type="FunFam" id="2.70.150.10:FF:000014">
    <property type="entry name" value="Calcium-transporting ATPase, putative"/>
    <property type="match status" value="1"/>
</dbReference>
<keyword evidence="9" id="KW-0067">ATP-binding</keyword>
<dbReference type="SUPFAM" id="SSF81653">
    <property type="entry name" value="Calcium ATPase, transduction domain A"/>
    <property type="match status" value="1"/>
</dbReference>
<dbReference type="InterPro" id="IPR005782">
    <property type="entry name" value="P-type_ATPase_IIA"/>
</dbReference>
<feature type="transmembrane region" description="Helical" evidence="15">
    <location>
        <begin position="768"/>
        <end position="789"/>
    </location>
</feature>
<dbReference type="GO" id="GO:0005388">
    <property type="term" value="F:P-type calcium transporter activity"/>
    <property type="evidence" value="ECO:0007669"/>
    <property type="project" value="UniProtKB-EC"/>
</dbReference>
<accession>A0A1V6C5H1</accession>
<feature type="transmembrane region" description="Helical" evidence="15">
    <location>
        <begin position="692"/>
        <end position="713"/>
    </location>
</feature>
<dbReference type="SFLD" id="SFLDS00003">
    <property type="entry name" value="Haloacid_Dehalogenase"/>
    <property type="match status" value="1"/>
</dbReference>
<keyword evidence="12 15" id="KW-1133">Transmembrane helix</keyword>
<evidence type="ECO:0000256" key="5">
    <source>
        <dbReference type="ARBA" id="ARBA00022568"/>
    </source>
</evidence>
<feature type="transmembrane region" description="Helical" evidence="15">
    <location>
        <begin position="795"/>
        <end position="815"/>
    </location>
</feature>
<comment type="subcellular location">
    <subcellularLocation>
        <location evidence="1">Endomembrane system</location>
        <topology evidence="1">Multi-pass membrane protein</topology>
    </subcellularLocation>
</comment>
<gene>
    <name evidence="17" type="ORF">BWX89_01478</name>
</gene>
<dbReference type="FunFam" id="3.40.50.1000:FF:000028">
    <property type="entry name" value="Calcium-transporting P-type ATPase, putative"/>
    <property type="match status" value="1"/>
</dbReference>
<dbReference type="SUPFAM" id="SSF81665">
    <property type="entry name" value="Calcium ATPase, transmembrane domain M"/>
    <property type="match status" value="1"/>
</dbReference>
<dbReference type="InterPro" id="IPR044492">
    <property type="entry name" value="P_typ_ATPase_HD_dom"/>
</dbReference>
<dbReference type="Pfam" id="PF00689">
    <property type="entry name" value="Cation_ATPase_C"/>
    <property type="match status" value="1"/>
</dbReference>
<evidence type="ECO:0000256" key="13">
    <source>
        <dbReference type="ARBA" id="ARBA00023065"/>
    </source>
</evidence>
<sequence>MEKPWLIDVSDIEKQLGTNISSGLSDENADERLLLYGRNQLKKKKKKHPIFLFFEQFKSFIIWVLIIAAIISGLLKEWIDTFAIIGIVILNSILGFIQEYKAEKALDELKKLFSHYTKVLRNGTIKTILSELLVPGDIIELDAGDNIPADCRVAWHTSNFTVQEASLTGESAPVPKTNIPLNEPDAIIADRANMVYMGTSVVSGRARCIVVGTGMQTELGKITEMIQEADYEETPLQKRLEDFGRVLVYICLLLVGLVFLVEYLRGGKFIDVFLTSVSLAVAAVPEGLPAVVTIGLALGVQRMAKRHVLIRKLPSVETLGCTTVICSDKTGTLTKNEMTVKKIYADNIIFDVVGTGYSPDGYFTIDDNRVNTENFPCLNKSLICATICNSSNLINKDGVWSIVGDPTEAALLVAARKAGIIKQEIEKEFQMIDEIPFDSERKRMSVVAKYKEETIAFIKGAPDVLLNLCSFIEENGKTKPMDDYTKKKITEITNSFAREALRIIATGYRKIEPGTNITEENIEKNIIFTGLLAMIDPPREEVKPAIQTCRKAGIKVKMITGDHKQSAVAIAKTLSLIENEESVITGEQLDKIDENRLYDVVNNTCVYARVSPHHKLGIVRALKKHNEIVAMTGDGVNDAPAVKEADIGIAMGITGTDVTKEVADMVITDDNFTSIVAAVEEGRGIYENIRKFVQYLLSCNIAEIMVMFFSSLLNMPVPLFPIHILWINIVTDGLPALALGVDPADPQNMEKPPRKPDEPIINLQNAKIIILQGFFIALCTLTAFWYVLFVEKADILRARTMAFFVLACSQLFHSFNLRSSTKSIFQIGFTSNMKLVYANLVSLILEISVIFIPFLQPIFKTQTLKGIDLLMAIILSSLPLWGMELIKLFVRRRKTGV</sequence>
<dbReference type="EMBL" id="MWDQ01000141">
    <property type="protein sequence ID" value="OQB72091.1"/>
    <property type="molecule type" value="Genomic_DNA"/>
</dbReference>
<feature type="transmembrane region" description="Helical" evidence="15">
    <location>
        <begin position="78"/>
        <end position="97"/>
    </location>
</feature>
<dbReference type="PROSITE" id="PS00154">
    <property type="entry name" value="ATPASE_E1_E2"/>
    <property type="match status" value="1"/>
</dbReference>
<keyword evidence="7" id="KW-0547">Nucleotide-binding</keyword>
<comment type="caution">
    <text evidence="17">The sequence shown here is derived from an EMBL/GenBank/DDBJ whole genome shotgun (WGS) entry which is preliminary data.</text>
</comment>
<dbReference type="InterPro" id="IPR001757">
    <property type="entry name" value="P_typ_ATPase"/>
</dbReference>
<evidence type="ECO:0000256" key="3">
    <source>
        <dbReference type="ARBA" id="ARBA00012790"/>
    </source>
</evidence>
<dbReference type="SUPFAM" id="SSF56784">
    <property type="entry name" value="HAD-like"/>
    <property type="match status" value="1"/>
</dbReference>
<keyword evidence="4" id="KW-0813">Transport</keyword>
<dbReference type="PRINTS" id="PR00119">
    <property type="entry name" value="CATATPASE"/>
</dbReference>
<dbReference type="SUPFAM" id="SSF81660">
    <property type="entry name" value="Metal cation-transporting ATPase, ATP-binding domain N"/>
    <property type="match status" value="1"/>
</dbReference>
<dbReference type="SFLD" id="SFLDF00027">
    <property type="entry name" value="p-type_atpase"/>
    <property type="match status" value="1"/>
</dbReference>
<keyword evidence="5" id="KW-0109">Calcium transport</keyword>
<evidence type="ECO:0000256" key="7">
    <source>
        <dbReference type="ARBA" id="ARBA00022741"/>
    </source>
</evidence>
<dbReference type="SFLD" id="SFLDG00002">
    <property type="entry name" value="C1.7:_P-type_atpase_like"/>
    <property type="match status" value="1"/>
</dbReference>
<dbReference type="InterPro" id="IPR006068">
    <property type="entry name" value="ATPase_P-typ_cation-transptr_C"/>
</dbReference>
<feature type="transmembrane region" description="Helical" evidence="15">
    <location>
        <begin position="50"/>
        <end position="72"/>
    </location>
</feature>
<dbReference type="InterPro" id="IPR059000">
    <property type="entry name" value="ATPase_P-type_domA"/>
</dbReference>
<protein>
    <recommendedName>
        <fullName evidence="3">P-type Ca(2+) transporter</fullName>
        <ecNumber evidence="3">7.2.2.10</ecNumber>
    </recommendedName>
</protein>
<evidence type="ECO:0000256" key="11">
    <source>
        <dbReference type="ARBA" id="ARBA00022967"/>
    </source>
</evidence>
<keyword evidence="11" id="KW-1278">Translocase</keyword>
<evidence type="ECO:0000313" key="17">
    <source>
        <dbReference type="EMBL" id="OQB72091.1"/>
    </source>
</evidence>
<dbReference type="CDD" id="cd02089">
    <property type="entry name" value="P-type_ATPase_Ca_prok"/>
    <property type="match status" value="1"/>
</dbReference>
<feature type="domain" description="Cation-transporting P-type ATPase N-terminal" evidence="16">
    <location>
        <begin position="3"/>
        <end position="77"/>
    </location>
</feature>
<evidence type="ECO:0000256" key="15">
    <source>
        <dbReference type="SAM" id="Phobius"/>
    </source>
</evidence>
<dbReference type="Pfam" id="PF13246">
    <property type="entry name" value="Cation_ATPase"/>
    <property type="match status" value="1"/>
</dbReference>
<dbReference type="Gene3D" id="3.40.1110.10">
    <property type="entry name" value="Calcium-transporting ATPase, cytoplasmic domain N"/>
    <property type="match status" value="1"/>
</dbReference>
<dbReference type="Gene3D" id="2.70.150.10">
    <property type="entry name" value="Calcium-transporting ATPase, cytoplasmic transduction domain A"/>
    <property type="match status" value="1"/>
</dbReference>
<keyword evidence="14 15" id="KW-0472">Membrane</keyword>
<dbReference type="InterPro" id="IPR023299">
    <property type="entry name" value="ATPase_P-typ_cyto_dom_N"/>
</dbReference>
<dbReference type="NCBIfam" id="TIGR01494">
    <property type="entry name" value="ATPase_P-type"/>
    <property type="match status" value="2"/>
</dbReference>
<dbReference type="InterPro" id="IPR006413">
    <property type="entry name" value="P-type_ATPase_IIA_PMR1"/>
</dbReference>
<dbReference type="EC" id="7.2.2.10" evidence="3"/>
<dbReference type="GO" id="GO:0012505">
    <property type="term" value="C:endomembrane system"/>
    <property type="evidence" value="ECO:0007669"/>
    <property type="project" value="UniProtKB-SubCell"/>
</dbReference>
<evidence type="ECO:0000256" key="6">
    <source>
        <dbReference type="ARBA" id="ARBA00022692"/>
    </source>
</evidence>
<evidence type="ECO:0000256" key="9">
    <source>
        <dbReference type="ARBA" id="ARBA00022840"/>
    </source>
</evidence>
<evidence type="ECO:0000256" key="14">
    <source>
        <dbReference type="ARBA" id="ARBA00023136"/>
    </source>
</evidence>
<feature type="transmembrane region" description="Helical" evidence="15">
    <location>
        <begin position="867"/>
        <end position="890"/>
    </location>
</feature>
<dbReference type="NCBIfam" id="TIGR01522">
    <property type="entry name" value="ATPase-IIA2_Ca"/>
    <property type="match status" value="1"/>
</dbReference>
<dbReference type="InterPro" id="IPR036412">
    <property type="entry name" value="HAD-like_sf"/>
</dbReference>
<name>A0A1V6C5H1_UNCT6</name>
<dbReference type="AlphaFoldDB" id="A0A1V6C5H1"/>
<dbReference type="Pfam" id="PF00690">
    <property type="entry name" value="Cation_ATPase_N"/>
    <property type="match status" value="1"/>
</dbReference>
<feature type="transmembrane region" description="Helical" evidence="15">
    <location>
        <begin position="276"/>
        <end position="300"/>
    </location>
</feature>
<dbReference type="Pfam" id="PF00122">
    <property type="entry name" value="E1-E2_ATPase"/>
    <property type="match status" value="1"/>
</dbReference>
<dbReference type="PANTHER" id="PTHR42861">
    <property type="entry name" value="CALCIUM-TRANSPORTING ATPASE"/>
    <property type="match status" value="1"/>
</dbReference>
<dbReference type="InterPro" id="IPR023298">
    <property type="entry name" value="ATPase_P-typ_TM_dom_sf"/>
</dbReference>
<comment type="similarity">
    <text evidence="2">Belongs to the cation transport ATPase (P-type) (TC 3.A.3) family. Type IIA subfamily.</text>
</comment>
<feature type="transmembrane region" description="Helical" evidence="15">
    <location>
        <begin position="719"/>
        <end position="741"/>
    </location>
</feature>
<dbReference type="InterPro" id="IPR004014">
    <property type="entry name" value="ATPase_P-typ_cation-transptr_N"/>
</dbReference>
<proteinExistence type="inferred from homology"/>
<dbReference type="Proteomes" id="UP000485562">
    <property type="component" value="Unassembled WGS sequence"/>
</dbReference>
<keyword evidence="10" id="KW-0460">Magnesium</keyword>
<keyword evidence="6 15" id="KW-0812">Transmembrane</keyword>
<evidence type="ECO:0000259" key="16">
    <source>
        <dbReference type="SMART" id="SM00831"/>
    </source>
</evidence>
<reference evidence="17" key="1">
    <citation type="submission" date="2017-02" db="EMBL/GenBank/DDBJ databases">
        <title>Delving into the versatile metabolic prowess of the omnipresent phylum Bacteroidetes.</title>
        <authorList>
            <person name="Nobu M.K."/>
            <person name="Mei R."/>
            <person name="Narihiro T."/>
            <person name="Kuroda K."/>
            <person name="Liu W.-T."/>
        </authorList>
    </citation>
    <scope>NUCLEOTIDE SEQUENCE</scope>
    <source>
        <strain evidence="17">ADurb.Bin131</strain>
    </source>
</reference>
<evidence type="ECO:0000256" key="1">
    <source>
        <dbReference type="ARBA" id="ARBA00004127"/>
    </source>
</evidence>
<evidence type="ECO:0000256" key="12">
    <source>
        <dbReference type="ARBA" id="ARBA00022989"/>
    </source>
</evidence>
<evidence type="ECO:0000256" key="8">
    <source>
        <dbReference type="ARBA" id="ARBA00022837"/>
    </source>
</evidence>
<dbReference type="NCBIfam" id="TIGR01116">
    <property type="entry name" value="ATPase-IIA1_Ca"/>
    <property type="match status" value="1"/>
</dbReference>
<keyword evidence="17" id="KW-0378">Hydrolase</keyword>
<dbReference type="InterPro" id="IPR018303">
    <property type="entry name" value="ATPase_P-typ_P_site"/>
</dbReference>